<feature type="domain" description="Mammalian cell entry C-terminal" evidence="3">
    <location>
        <begin position="114"/>
        <end position="310"/>
    </location>
</feature>
<dbReference type="RefSeq" id="WP_213247125.1">
    <property type="nucleotide sequence ID" value="NZ_CP045806.1"/>
</dbReference>
<name>A0ABX6IGH0_9ACTN</name>
<dbReference type="InterPro" id="IPR003399">
    <property type="entry name" value="Mce/MlaD"/>
</dbReference>
<feature type="region of interest" description="Disordered" evidence="1">
    <location>
        <begin position="387"/>
        <end position="422"/>
    </location>
</feature>
<organism evidence="4 5">
    <name type="scientific">Gordonia pseudamarae</name>
    <dbReference type="NCBI Taxonomy" id="2831662"/>
    <lineage>
        <taxon>Bacteria</taxon>
        <taxon>Bacillati</taxon>
        <taxon>Actinomycetota</taxon>
        <taxon>Actinomycetes</taxon>
        <taxon>Mycobacteriales</taxon>
        <taxon>Gordoniaceae</taxon>
        <taxon>Gordonia</taxon>
    </lineage>
</organism>
<dbReference type="Proteomes" id="UP001059836">
    <property type="component" value="Chromosome"/>
</dbReference>
<evidence type="ECO:0000259" key="3">
    <source>
        <dbReference type="Pfam" id="PF11887"/>
    </source>
</evidence>
<dbReference type="EMBL" id="CP045809">
    <property type="protein sequence ID" value="QHN34241.1"/>
    <property type="molecule type" value="Genomic_DNA"/>
</dbReference>
<proteinExistence type="predicted"/>
<accession>A0ABX6IGH0</accession>
<reference evidence="4" key="1">
    <citation type="journal article" date="2021" name="Nat. Microbiol.">
        <title>Cocultivation of an ultrasmall environmental parasitic bacterium with lytic ability against bacteria associated with wastewater foams.</title>
        <authorList>
            <person name="Batinovic S."/>
            <person name="Rose J.J.A."/>
            <person name="Ratcliffe J."/>
            <person name="Seviour R.J."/>
            <person name="Petrovski S."/>
        </authorList>
    </citation>
    <scope>NUCLEOTIDE SEQUENCE</scope>
    <source>
        <strain evidence="4">CON9</strain>
    </source>
</reference>
<evidence type="ECO:0000313" key="4">
    <source>
        <dbReference type="EMBL" id="QHN34241.1"/>
    </source>
</evidence>
<evidence type="ECO:0000256" key="1">
    <source>
        <dbReference type="SAM" id="MobiDB-lite"/>
    </source>
</evidence>
<dbReference type="PANTHER" id="PTHR33371">
    <property type="entry name" value="INTERMEMBRANE PHOSPHOLIPID TRANSPORT SYSTEM BINDING PROTEIN MLAD-RELATED"/>
    <property type="match status" value="1"/>
</dbReference>
<dbReference type="Pfam" id="PF02470">
    <property type="entry name" value="MlaD"/>
    <property type="match status" value="1"/>
</dbReference>
<gene>
    <name evidence="4" type="ORF">GII31_04325</name>
</gene>
<dbReference type="InterPro" id="IPR005693">
    <property type="entry name" value="Mce"/>
</dbReference>
<keyword evidence="5" id="KW-1185">Reference proteome</keyword>
<evidence type="ECO:0000313" key="5">
    <source>
        <dbReference type="Proteomes" id="UP001059836"/>
    </source>
</evidence>
<sequence>MMKRTIMTALAAVLVVGVLAGAVFGYRALTGPRELTAVFPATTGIYKGDDVRVAGVKVGTITAIKPRGTTVRMTMDIDRGVKIPAQAHAVIVAQNLVANRYVQLTPSYRGTGPVLAEGAVIPLERTEVPAEWDDIKKQLTRLATDLGPDKQVEPGQTPGASVVGDFVRAAADTFDGNGDTMNRALRELTDLSRVLGENTGNISTTISNLALLVKAVGSSSDQIESFEQRLATVSSVLDGSRSDIDSALTTLSRAVADVQRFVSANRDAASEQVRRLASVTQILADNHDTVEQLLHAYPNNLANFYNIYSPDTGTQAGVFVVNNFSNPVQFVCSSIASIENLTAAEGAAKCRKYLGPVLSMLSFNYLPVPLNPVLGPDPENVIYSEKRLMPGNNTAGNNTAGNNTRSAKNREELLLPSRRGER</sequence>
<evidence type="ECO:0000259" key="2">
    <source>
        <dbReference type="Pfam" id="PF02470"/>
    </source>
</evidence>
<dbReference type="PANTHER" id="PTHR33371:SF4">
    <property type="entry name" value="INTERMEMBRANE PHOSPHOLIPID TRANSPORT SYSTEM BINDING PROTEIN MLAD"/>
    <property type="match status" value="1"/>
</dbReference>
<protein>
    <submittedName>
        <fullName evidence="4">MCE family protein</fullName>
    </submittedName>
</protein>
<feature type="compositionally biased region" description="Low complexity" evidence="1">
    <location>
        <begin position="391"/>
        <end position="404"/>
    </location>
</feature>
<dbReference type="Pfam" id="PF11887">
    <property type="entry name" value="Mce4_CUP1"/>
    <property type="match status" value="1"/>
</dbReference>
<feature type="domain" description="Mce/MlaD" evidence="2">
    <location>
        <begin position="33"/>
        <end position="106"/>
    </location>
</feature>
<dbReference type="InterPro" id="IPR052336">
    <property type="entry name" value="MlaD_Phospholipid_Transporter"/>
</dbReference>
<feature type="compositionally biased region" description="Basic and acidic residues" evidence="1">
    <location>
        <begin position="408"/>
        <end position="422"/>
    </location>
</feature>
<dbReference type="InterPro" id="IPR024516">
    <property type="entry name" value="Mce_C"/>
</dbReference>
<dbReference type="NCBIfam" id="TIGR00996">
    <property type="entry name" value="Mtu_fam_mce"/>
    <property type="match status" value="1"/>
</dbReference>
<dbReference type="Gene3D" id="1.10.287.950">
    <property type="entry name" value="Methyl-accepting chemotaxis protein"/>
    <property type="match status" value="1"/>
</dbReference>